<organism evidence="3 4">
    <name type="scientific">Kribbella aluminosa</name>
    <dbReference type="NCBI Taxonomy" id="416017"/>
    <lineage>
        <taxon>Bacteria</taxon>
        <taxon>Bacillati</taxon>
        <taxon>Actinomycetota</taxon>
        <taxon>Actinomycetes</taxon>
        <taxon>Propionibacteriales</taxon>
        <taxon>Kribbellaceae</taxon>
        <taxon>Kribbella</taxon>
    </lineage>
</organism>
<dbReference type="RefSeq" id="WP_209695561.1">
    <property type="nucleotide sequence ID" value="NZ_BAAAVU010000006.1"/>
</dbReference>
<feature type="region of interest" description="Disordered" evidence="1">
    <location>
        <begin position="1"/>
        <end position="39"/>
    </location>
</feature>
<dbReference type="Gene3D" id="1.10.10.10">
    <property type="entry name" value="Winged helix-like DNA-binding domain superfamily/Winged helix DNA-binding domain"/>
    <property type="match status" value="1"/>
</dbReference>
<dbReference type="InterPro" id="IPR036388">
    <property type="entry name" value="WH-like_DNA-bd_sf"/>
</dbReference>
<accession>A0ABS4UMP7</accession>
<dbReference type="InterPro" id="IPR016032">
    <property type="entry name" value="Sig_transdc_resp-reg_C-effctor"/>
</dbReference>
<proteinExistence type="predicted"/>
<dbReference type="Proteomes" id="UP000755585">
    <property type="component" value="Unassembled WGS sequence"/>
</dbReference>
<evidence type="ECO:0000259" key="2">
    <source>
        <dbReference type="Pfam" id="PF00196"/>
    </source>
</evidence>
<dbReference type="SUPFAM" id="SSF46894">
    <property type="entry name" value="C-terminal effector domain of the bipartite response regulators"/>
    <property type="match status" value="1"/>
</dbReference>
<feature type="compositionally biased region" description="Basic and acidic residues" evidence="1">
    <location>
        <begin position="7"/>
        <end position="20"/>
    </location>
</feature>
<dbReference type="InterPro" id="IPR000792">
    <property type="entry name" value="Tscrpt_reg_LuxR_C"/>
</dbReference>
<reference evidence="3 4" key="1">
    <citation type="submission" date="2021-03" db="EMBL/GenBank/DDBJ databases">
        <title>Sequencing the genomes of 1000 actinobacteria strains.</title>
        <authorList>
            <person name="Klenk H.-P."/>
        </authorList>
    </citation>
    <scope>NUCLEOTIDE SEQUENCE [LARGE SCALE GENOMIC DNA]</scope>
    <source>
        <strain evidence="3 4">DSM 18824</strain>
    </source>
</reference>
<protein>
    <recommendedName>
        <fullName evidence="2">HTH luxR-type domain-containing protein</fullName>
    </recommendedName>
</protein>
<keyword evidence="4" id="KW-1185">Reference proteome</keyword>
<gene>
    <name evidence="3" type="ORF">JOF29_003968</name>
</gene>
<sequence>MFARSEGYGEQRRRERDRGQDAAGILPRGQAVDDAEADEGRAGANHEIAAELFISLSIVKGHVAGLRTKLEALNRAEVAVWVW</sequence>
<comment type="caution">
    <text evidence="3">The sequence shown here is derived from an EMBL/GenBank/DDBJ whole genome shotgun (WGS) entry which is preliminary data.</text>
</comment>
<feature type="domain" description="HTH luxR-type" evidence="2">
    <location>
        <begin position="44"/>
        <end position="81"/>
    </location>
</feature>
<dbReference type="EMBL" id="JAGINT010000001">
    <property type="protein sequence ID" value="MBP2352885.1"/>
    <property type="molecule type" value="Genomic_DNA"/>
</dbReference>
<name>A0ABS4UMP7_9ACTN</name>
<evidence type="ECO:0000313" key="3">
    <source>
        <dbReference type="EMBL" id="MBP2352885.1"/>
    </source>
</evidence>
<dbReference type="Pfam" id="PF00196">
    <property type="entry name" value="GerE"/>
    <property type="match status" value="1"/>
</dbReference>
<evidence type="ECO:0000256" key="1">
    <source>
        <dbReference type="SAM" id="MobiDB-lite"/>
    </source>
</evidence>
<evidence type="ECO:0000313" key="4">
    <source>
        <dbReference type="Proteomes" id="UP000755585"/>
    </source>
</evidence>